<dbReference type="Proteomes" id="UP000292082">
    <property type="component" value="Unassembled WGS sequence"/>
</dbReference>
<evidence type="ECO:0000313" key="3">
    <source>
        <dbReference type="Proteomes" id="UP000292082"/>
    </source>
</evidence>
<keyword evidence="3" id="KW-1185">Reference proteome</keyword>
<evidence type="ECO:0000313" key="2">
    <source>
        <dbReference type="EMBL" id="TBU62962.1"/>
    </source>
</evidence>
<feature type="region of interest" description="Disordered" evidence="1">
    <location>
        <begin position="216"/>
        <end position="237"/>
    </location>
</feature>
<feature type="compositionally biased region" description="Polar residues" evidence="1">
    <location>
        <begin position="48"/>
        <end position="58"/>
    </location>
</feature>
<dbReference type="EMBL" id="ML145091">
    <property type="protein sequence ID" value="TBU62962.1"/>
    <property type="molecule type" value="Genomic_DNA"/>
</dbReference>
<dbReference type="AlphaFoldDB" id="A0A4Q9Q6C1"/>
<proteinExistence type="predicted"/>
<feature type="compositionally biased region" description="Basic and acidic residues" evidence="1">
    <location>
        <begin position="216"/>
        <end position="227"/>
    </location>
</feature>
<feature type="region of interest" description="Disordered" evidence="1">
    <location>
        <begin position="316"/>
        <end position="339"/>
    </location>
</feature>
<protein>
    <submittedName>
        <fullName evidence="2">Uncharacterized protein</fullName>
    </submittedName>
</protein>
<gene>
    <name evidence="2" type="ORF">BD310DRAFT_661370</name>
</gene>
<organism evidence="2 3">
    <name type="scientific">Dichomitus squalens</name>
    <dbReference type="NCBI Taxonomy" id="114155"/>
    <lineage>
        <taxon>Eukaryota</taxon>
        <taxon>Fungi</taxon>
        <taxon>Dikarya</taxon>
        <taxon>Basidiomycota</taxon>
        <taxon>Agaricomycotina</taxon>
        <taxon>Agaricomycetes</taxon>
        <taxon>Polyporales</taxon>
        <taxon>Polyporaceae</taxon>
        <taxon>Dichomitus</taxon>
    </lineage>
</organism>
<feature type="compositionally biased region" description="Polar residues" evidence="1">
    <location>
        <begin position="474"/>
        <end position="492"/>
    </location>
</feature>
<feature type="region of interest" description="Disordered" evidence="1">
    <location>
        <begin position="39"/>
        <end position="67"/>
    </location>
</feature>
<evidence type="ECO:0000256" key="1">
    <source>
        <dbReference type="SAM" id="MobiDB-lite"/>
    </source>
</evidence>
<accession>A0A4Q9Q6C1</accession>
<feature type="compositionally biased region" description="Polar residues" evidence="1">
    <location>
        <begin position="127"/>
        <end position="155"/>
    </location>
</feature>
<feature type="region of interest" description="Disordered" evidence="1">
    <location>
        <begin position="118"/>
        <end position="157"/>
    </location>
</feature>
<sequence length="634" mass="67860">MRRNRSKTGGPRLSVANDAKLAVMSSVFSALAQRLNVGSPKLLRPRTSRNTSSPGPTTSEDHTGDLPRTFEECAEVRQLLSSKIREDAVLCDPPRCGGATPSLVSSSTSCPSLTDLSTLDLTPGTSRPGSSLSGTCDTSRCTSPKGTTEPRSLSPFSLPEVAEEASGLAQRRGLKGLFILHSRDESSPSASPVQSKRPFSPLSPLSQRFAFIVRRRTDPDSIREDTASPRTSNGDVFDPFAPRAPSIFYSDEGNPSFEPYTSSPPKISVTGRADTRARCPLNDLSAYFYGPNVDKSSKPPKSRLHIWASGLDLPSPTTSTDADSFGKRNSKNGKPGLRPLILPSHVARREIAEAQHESIVSPTSLKFRPLVLPQRLAYRRGRPSRPRSHRHLHPTGVSAFGSIVTDGSKIVNGRPMINSLRAQALGSSSDNDESPSASELGSEHARIVSRRHVSEPCLRRDDGDGNVVAAPQHAVSSQLPKSAQPQAISSPQRHQHAQGEGAYLFGQGPVQLPQDKQEALREAPLGKPLPEVRQDCSKLKGLISLLHQDGVIAGTTLSLDALAVACRAGLDSGESCDAQASCSSAPPVLRMKGSTSTDLRRSLLEAMNDTCASSPSMWSIATTHAESVVWAYAL</sequence>
<reference evidence="2 3" key="1">
    <citation type="submission" date="2019-01" db="EMBL/GenBank/DDBJ databases">
        <title>Draft genome sequences of three monokaryotic isolates of the white-rot basidiomycete fungus Dichomitus squalens.</title>
        <authorList>
            <consortium name="DOE Joint Genome Institute"/>
            <person name="Lopez S.C."/>
            <person name="Andreopoulos B."/>
            <person name="Pangilinan J."/>
            <person name="Lipzen A."/>
            <person name="Riley R."/>
            <person name="Ahrendt S."/>
            <person name="Ng V."/>
            <person name="Barry K."/>
            <person name="Daum C."/>
            <person name="Grigoriev I.V."/>
            <person name="Hilden K.S."/>
            <person name="Makela M.R."/>
            <person name="de Vries R.P."/>
        </authorList>
    </citation>
    <scope>NUCLEOTIDE SEQUENCE [LARGE SCALE GENOMIC DNA]</scope>
    <source>
        <strain evidence="2 3">CBS 464.89</strain>
    </source>
</reference>
<feature type="compositionally biased region" description="Basic and acidic residues" evidence="1">
    <location>
        <begin position="441"/>
        <end position="463"/>
    </location>
</feature>
<feature type="region of interest" description="Disordered" evidence="1">
    <location>
        <begin position="424"/>
        <end position="498"/>
    </location>
</feature>
<feature type="region of interest" description="Disordered" evidence="1">
    <location>
        <begin position="251"/>
        <end position="272"/>
    </location>
</feature>
<name>A0A4Q9Q6C1_9APHY</name>